<dbReference type="InterPro" id="IPR036930">
    <property type="entry name" value="WGR_dom_sf"/>
</dbReference>
<protein>
    <submittedName>
        <fullName evidence="2">Putative DNA-binding WGR domain protein</fullName>
    </submittedName>
</protein>
<dbReference type="OrthoDB" id="5801306at2"/>
<dbReference type="Gene3D" id="2.20.140.10">
    <property type="entry name" value="WGR domain"/>
    <property type="match status" value="1"/>
</dbReference>
<dbReference type="SMART" id="SM00773">
    <property type="entry name" value="WGR"/>
    <property type="match status" value="1"/>
</dbReference>
<proteinExistence type="predicted"/>
<dbReference type="InterPro" id="IPR049809">
    <property type="entry name" value="YehF/YfeS-like_WGR"/>
</dbReference>
<evidence type="ECO:0000313" key="2">
    <source>
        <dbReference type="EMBL" id="PTR19239.1"/>
    </source>
</evidence>
<comment type="caution">
    <text evidence="2">The sequence shown here is derived from an EMBL/GenBank/DDBJ whole genome shotgun (WGS) entry which is preliminary data.</text>
</comment>
<dbReference type="Proteomes" id="UP000244060">
    <property type="component" value="Unassembled WGS sequence"/>
</dbReference>
<name>A0A2T5KA20_9RHOB</name>
<sequence length="86" mass="9870">MEIRLEKIEPERNCYRFYLIRQERDLFESGSLVVQWGRIGQAGRMAIRSSGPPERIEALFERLVRMRLRRGYAIAGAGFRSGGAAP</sequence>
<dbReference type="Pfam" id="PF05406">
    <property type="entry name" value="WGR"/>
    <property type="match status" value="1"/>
</dbReference>
<dbReference type="PROSITE" id="PS51977">
    <property type="entry name" value="WGR"/>
    <property type="match status" value="1"/>
</dbReference>
<dbReference type="AlphaFoldDB" id="A0A2T5KA20"/>
<gene>
    <name evidence="2" type="ORF">C8J28_10580</name>
</gene>
<keyword evidence="3" id="KW-1185">Reference proteome</keyword>
<keyword evidence="2" id="KW-0238">DNA-binding</keyword>
<dbReference type="GO" id="GO:0003677">
    <property type="term" value="F:DNA binding"/>
    <property type="evidence" value="ECO:0007669"/>
    <property type="project" value="UniProtKB-KW"/>
</dbReference>
<feature type="domain" description="WGR" evidence="1">
    <location>
        <begin position="1"/>
        <end position="86"/>
    </location>
</feature>
<dbReference type="CDD" id="cd07996">
    <property type="entry name" value="WGR_MMR_like"/>
    <property type="match status" value="1"/>
</dbReference>
<reference evidence="2 3" key="1">
    <citation type="submission" date="2018-04" db="EMBL/GenBank/DDBJ databases">
        <title>Genomic Encyclopedia of Type Strains, Phase III (KMG-III): the genomes of soil and plant-associated and newly described type strains.</title>
        <authorList>
            <person name="Whitman W."/>
        </authorList>
    </citation>
    <scope>NUCLEOTIDE SEQUENCE [LARGE SCALE GENOMIC DNA]</scope>
    <source>
        <strain evidence="2 3">KA25</strain>
    </source>
</reference>
<dbReference type="InterPro" id="IPR008893">
    <property type="entry name" value="WGR_domain"/>
</dbReference>
<evidence type="ECO:0000259" key="1">
    <source>
        <dbReference type="PROSITE" id="PS51977"/>
    </source>
</evidence>
<organism evidence="2 3">
    <name type="scientific">Cereibacter azotoformans</name>
    <dbReference type="NCBI Taxonomy" id="43057"/>
    <lineage>
        <taxon>Bacteria</taxon>
        <taxon>Pseudomonadati</taxon>
        <taxon>Pseudomonadota</taxon>
        <taxon>Alphaproteobacteria</taxon>
        <taxon>Rhodobacterales</taxon>
        <taxon>Paracoccaceae</taxon>
        <taxon>Cereibacter</taxon>
    </lineage>
</organism>
<accession>A0A2T5KA20</accession>
<dbReference type="EMBL" id="QAOT01000005">
    <property type="protein sequence ID" value="PTR19239.1"/>
    <property type="molecule type" value="Genomic_DNA"/>
</dbReference>
<dbReference type="SUPFAM" id="SSF142921">
    <property type="entry name" value="WGR domain-like"/>
    <property type="match status" value="1"/>
</dbReference>
<dbReference type="RefSeq" id="WP_101341686.1">
    <property type="nucleotide sequence ID" value="NZ_CP090022.1"/>
</dbReference>
<evidence type="ECO:0000313" key="3">
    <source>
        <dbReference type="Proteomes" id="UP000244060"/>
    </source>
</evidence>